<reference evidence="2 3" key="1">
    <citation type="submission" date="2016-07" db="EMBL/GenBank/DDBJ databases">
        <title>Multiple horizontal gene transfer events from other fungi enriched the ability of initially mycotrophic Trichoderma (Ascomycota) to feed on dead plant biomass.</title>
        <authorList>
            <consortium name="DOE Joint Genome Institute"/>
            <person name="Aerts A."/>
            <person name="Atanasova L."/>
            <person name="Chenthamara K."/>
            <person name="Zhang J."/>
            <person name="Grujic M."/>
            <person name="Henrissat B."/>
            <person name="Kuo A."/>
            <person name="Salamov A."/>
            <person name="Lipzen A."/>
            <person name="Labutti K."/>
            <person name="Barry K."/>
            <person name="Miao Y."/>
            <person name="Rahimi M.J."/>
            <person name="Shen Q."/>
            <person name="Grigoriev I.V."/>
            <person name="Kubicek C.P."/>
            <person name="Druzhinina I.S."/>
        </authorList>
    </citation>
    <scope>NUCLEOTIDE SEQUENCE [LARGE SCALE GENOMIC DNA]</scope>
    <source>
        <strain evidence="2 3">CBS 226.95</strain>
    </source>
</reference>
<dbReference type="EMBL" id="KZ679676">
    <property type="protein sequence ID" value="PTB59220.1"/>
    <property type="molecule type" value="Genomic_DNA"/>
</dbReference>
<evidence type="ECO:0000313" key="3">
    <source>
        <dbReference type="Proteomes" id="UP000241690"/>
    </source>
</evidence>
<dbReference type="RefSeq" id="XP_024778897.1">
    <property type="nucleotide sequence ID" value="XM_024920721.1"/>
</dbReference>
<gene>
    <name evidence="2" type="ORF">M431DRAFT_527771</name>
</gene>
<dbReference type="GeneID" id="36629290"/>
<proteinExistence type="predicted"/>
<evidence type="ECO:0000313" key="2">
    <source>
        <dbReference type="EMBL" id="PTB59220.1"/>
    </source>
</evidence>
<protein>
    <submittedName>
        <fullName evidence="2">Uncharacterized protein</fullName>
    </submittedName>
</protein>
<dbReference type="AlphaFoldDB" id="A0A2T4AQ97"/>
<name>A0A2T4AQ97_TRIHA</name>
<accession>A0A2T4AQ97</accession>
<keyword evidence="3" id="KW-1185">Reference proteome</keyword>
<sequence length="206" mass="22464">MADAEKHPIIAEKIFDLFDLFDSAFSLLATPGFEECGLPQSWFDFAETYPKVATTVKAGAKAFAIPGNKTIEEEFEKGLPSFYILNPIYQSGVSAQSPGGGRSRGHGPGYGAAGLSPAESAPEGGQRVHYRLRRRLRGSLIVETSLRAWAWALGGGGKENPSISFQPSRSDKKDQSRIASITELTFVLISTLEENRSKLYSFSRDL</sequence>
<organism evidence="2 3">
    <name type="scientific">Trichoderma harzianum CBS 226.95</name>
    <dbReference type="NCBI Taxonomy" id="983964"/>
    <lineage>
        <taxon>Eukaryota</taxon>
        <taxon>Fungi</taxon>
        <taxon>Dikarya</taxon>
        <taxon>Ascomycota</taxon>
        <taxon>Pezizomycotina</taxon>
        <taxon>Sordariomycetes</taxon>
        <taxon>Hypocreomycetidae</taxon>
        <taxon>Hypocreales</taxon>
        <taxon>Hypocreaceae</taxon>
        <taxon>Trichoderma</taxon>
    </lineage>
</organism>
<feature type="region of interest" description="Disordered" evidence="1">
    <location>
        <begin position="95"/>
        <end position="123"/>
    </location>
</feature>
<evidence type="ECO:0000256" key="1">
    <source>
        <dbReference type="SAM" id="MobiDB-lite"/>
    </source>
</evidence>
<dbReference type="Proteomes" id="UP000241690">
    <property type="component" value="Unassembled WGS sequence"/>
</dbReference>
<feature type="compositionally biased region" description="Gly residues" evidence="1">
    <location>
        <begin position="98"/>
        <end position="112"/>
    </location>
</feature>